<keyword evidence="6 9" id="KW-0319">Glycerol metabolism</keyword>
<feature type="binding site" evidence="9">
    <location>
        <position position="88"/>
    </location>
    <ligand>
        <name>sn-glycerol 3-phosphate</name>
        <dbReference type="ChEBI" id="CHEBI:57597"/>
    </ligand>
</feature>
<feature type="binding site" evidence="9">
    <location>
        <position position="17"/>
    </location>
    <ligand>
        <name>sn-glycerol 3-phosphate</name>
        <dbReference type="ChEBI" id="CHEBI:57597"/>
    </ligand>
</feature>
<feature type="binding site" evidence="9">
    <location>
        <position position="87"/>
    </location>
    <ligand>
        <name>sn-glycerol 3-phosphate</name>
        <dbReference type="ChEBI" id="CHEBI:57597"/>
    </ligand>
</feature>
<keyword evidence="3 9" id="KW-0808">Transferase</keyword>
<dbReference type="EC" id="2.7.1.30" evidence="9"/>
<feature type="binding site" evidence="9">
    <location>
        <position position="317"/>
    </location>
    <ligand>
        <name>ATP</name>
        <dbReference type="ChEBI" id="CHEBI:30616"/>
    </ligand>
</feature>
<comment type="function">
    <text evidence="9">Key enzyme in the regulation of glycerol uptake and metabolism. Catalyzes the phosphorylation of glycerol to yield sn-glycerol 3-phosphate.</text>
</comment>
<dbReference type="InterPro" id="IPR043129">
    <property type="entry name" value="ATPase_NBD"/>
</dbReference>
<feature type="binding site" evidence="9">
    <location>
        <position position="19"/>
    </location>
    <ligand>
        <name>ATP</name>
        <dbReference type="ChEBI" id="CHEBI:30616"/>
    </ligand>
</feature>
<dbReference type="FunFam" id="3.30.420.40:FF:000008">
    <property type="entry name" value="Glycerol kinase"/>
    <property type="match status" value="1"/>
</dbReference>
<protein>
    <recommendedName>
        <fullName evidence="9">Glycerol kinase</fullName>
        <ecNumber evidence="9">2.7.1.30</ecNumber>
    </recommendedName>
    <alternativeName>
        <fullName evidence="9">ATP:glycerol 3-phosphotransferase</fullName>
    </alternativeName>
    <alternativeName>
        <fullName evidence="9">Glycerokinase</fullName>
        <shortName evidence="9">GK</shortName>
    </alternativeName>
</protein>
<dbReference type="PANTHER" id="PTHR10196">
    <property type="entry name" value="SUGAR KINASE"/>
    <property type="match status" value="1"/>
</dbReference>
<comment type="similarity">
    <text evidence="2 9 10">Belongs to the FGGY kinase family.</text>
</comment>
<feature type="binding site" evidence="9">
    <location>
        <position position="270"/>
    </location>
    <ligand>
        <name>ATP</name>
        <dbReference type="ChEBI" id="CHEBI:30616"/>
    </ligand>
</feature>
<dbReference type="GO" id="GO:0004370">
    <property type="term" value="F:glycerol kinase activity"/>
    <property type="evidence" value="ECO:0007669"/>
    <property type="project" value="UniProtKB-UniRule"/>
</dbReference>
<dbReference type="SUPFAM" id="SSF53067">
    <property type="entry name" value="Actin-like ATPase domain"/>
    <property type="match status" value="2"/>
</dbReference>
<feature type="binding site" evidence="9">
    <location>
        <position position="248"/>
    </location>
    <ligand>
        <name>glycerol</name>
        <dbReference type="ChEBI" id="CHEBI:17754"/>
    </ligand>
</feature>
<dbReference type="InterPro" id="IPR018485">
    <property type="entry name" value="FGGY_C"/>
</dbReference>
<evidence type="ECO:0000256" key="6">
    <source>
        <dbReference type="ARBA" id="ARBA00022798"/>
    </source>
</evidence>
<evidence type="ECO:0000313" key="13">
    <source>
        <dbReference type="EMBL" id="PYE23320.1"/>
    </source>
</evidence>
<dbReference type="FunFam" id="3.30.420.40:FF:000007">
    <property type="entry name" value="Glycerol kinase"/>
    <property type="match status" value="1"/>
</dbReference>
<dbReference type="PANTHER" id="PTHR10196:SF69">
    <property type="entry name" value="GLYCEROL KINASE"/>
    <property type="match status" value="1"/>
</dbReference>
<name>A0A2V4U530_9BURK</name>
<dbReference type="PROSITE" id="PS00445">
    <property type="entry name" value="FGGY_KINASES_2"/>
    <property type="match status" value="1"/>
</dbReference>
<feature type="binding site" evidence="9">
    <location>
        <position position="270"/>
    </location>
    <ligand>
        <name>ADP</name>
        <dbReference type="ChEBI" id="CHEBI:456216"/>
    </ligand>
</feature>
<evidence type="ECO:0000256" key="10">
    <source>
        <dbReference type="RuleBase" id="RU003733"/>
    </source>
</evidence>
<evidence type="ECO:0000256" key="5">
    <source>
        <dbReference type="ARBA" id="ARBA00022777"/>
    </source>
</evidence>
<evidence type="ECO:0000313" key="14">
    <source>
        <dbReference type="Proteomes" id="UP000247772"/>
    </source>
</evidence>
<dbReference type="Proteomes" id="UP000247772">
    <property type="component" value="Unassembled WGS sequence"/>
</dbReference>
<evidence type="ECO:0000256" key="8">
    <source>
        <dbReference type="ARBA" id="ARBA00052101"/>
    </source>
</evidence>
<dbReference type="NCBIfam" id="TIGR01311">
    <property type="entry name" value="glycerol_kin"/>
    <property type="match status" value="1"/>
</dbReference>
<dbReference type="UniPathway" id="UPA00618">
    <property type="reaction ID" value="UER00672"/>
</dbReference>
<feature type="binding site" evidence="9">
    <location>
        <position position="313"/>
    </location>
    <ligand>
        <name>ATP</name>
        <dbReference type="ChEBI" id="CHEBI:30616"/>
    </ligand>
</feature>
<dbReference type="RefSeq" id="WP_110855173.1">
    <property type="nucleotide sequence ID" value="NZ_QJSQ01000008.1"/>
</dbReference>
<comment type="activity regulation">
    <text evidence="9">Inhibited by fructose 1,6-bisphosphate (FBP).</text>
</comment>
<dbReference type="GO" id="GO:0006072">
    <property type="term" value="P:glycerol-3-phosphate metabolic process"/>
    <property type="evidence" value="ECO:0007669"/>
    <property type="project" value="InterPro"/>
</dbReference>
<dbReference type="InterPro" id="IPR000577">
    <property type="entry name" value="Carb_kinase_FGGY"/>
</dbReference>
<feature type="binding site" evidence="9">
    <location>
        <position position="17"/>
    </location>
    <ligand>
        <name>ADP</name>
        <dbReference type="ChEBI" id="CHEBI:456216"/>
    </ligand>
</feature>
<feature type="binding site" evidence="9">
    <location>
        <position position="18"/>
    </location>
    <ligand>
        <name>ATP</name>
        <dbReference type="ChEBI" id="CHEBI:30616"/>
    </ligand>
</feature>
<keyword evidence="4 9" id="KW-0547">Nucleotide-binding</keyword>
<dbReference type="OrthoDB" id="9805576at2"/>
<dbReference type="HAMAP" id="MF_00186">
    <property type="entry name" value="Glycerol_kin"/>
    <property type="match status" value="1"/>
</dbReference>
<proteinExistence type="inferred from homology"/>
<dbReference type="Pfam" id="PF00370">
    <property type="entry name" value="FGGY_N"/>
    <property type="match status" value="1"/>
</dbReference>
<dbReference type="GO" id="GO:0005524">
    <property type="term" value="F:ATP binding"/>
    <property type="evidence" value="ECO:0007669"/>
    <property type="project" value="UniProtKB-UniRule"/>
</dbReference>
<dbReference type="InterPro" id="IPR018483">
    <property type="entry name" value="Carb_kinase_FGGY_CS"/>
</dbReference>
<feature type="binding site" evidence="9">
    <location>
        <position position="414"/>
    </location>
    <ligand>
        <name>ATP</name>
        <dbReference type="ChEBI" id="CHEBI:30616"/>
    </ligand>
</feature>
<feature type="binding site" evidence="9">
    <location>
        <position position="87"/>
    </location>
    <ligand>
        <name>glycerol</name>
        <dbReference type="ChEBI" id="CHEBI:17754"/>
    </ligand>
</feature>
<dbReference type="Pfam" id="PF02782">
    <property type="entry name" value="FGGY_C"/>
    <property type="match status" value="1"/>
</dbReference>
<feature type="binding site" evidence="9">
    <location>
        <position position="418"/>
    </location>
    <ligand>
        <name>ADP</name>
        <dbReference type="ChEBI" id="CHEBI:456216"/>
    </ligand>
</feature>
<dbReference type="PROSITE" id="PS00933">
    <property type="entry name" value="FGGY_KINASES_1"/>
    <property type="match status" value="1"/>
</dbReference>
<feature type="binding site" evidence="9">
    <location>
        <position position="249"/>
    </location>
    <ligand>
        <name>glycerol</name>
        <dbReference type="ChEBI" id="CHEBI:17754"/>
    </ligand>
</feature>
<sequence>MPQSHAGSYILALDQGTTSSRALLLERGGAIVALAQKEFAQLYPRPGWVEHDPRDIWSSQAGVAAEALTRAGVGAAAIAGIGITNQRETTIVWDRATGQPVYNAIVWQDRRTAGYCDELKARGLAPMVRAKTGLPIDAYFSATKIRWILDHVEGAREKARAGRLAFGTVDSWLLWHFTRGALHATDVTNAARTMLFDIHRLRWDDDLLALFEIPDSMLPQVRSSSEVYARTAASLFAAEIPLAGVAGDQHAALFGQMCMRPGMVKNTYGTGCFLMMNTGAQPVESSHNLVTTVAWQALGQTQYALEGSIFIAGAVVQWLRDGLGIVRSAAEIEPLAASVPNSDGVYLVPAFAGLGAPHWNPHARGTLFGLTRGTTAAHIARAALDSIAYQAFDVLAAMEADSGMHVSELRVDGGASANDLLMQFQADLLGVNVLRPRSSESTALGAGYLAGLAVGFWRDIGELQQHWSLERRFTPSLPRGDAARCLAGWQRAIVAAKAWADAGCADATDDG</sequence>
<feature type="binding site" evidence="9">
    <location>
        <position position="139"/>
    </location>
    <ligand>
        <name>sn-glycerol 3-phosphate</name>
        <dbReference type="ChEBI" id="CHEBI:57597"/>
    </ligand>
</feature>
<feature type="binding site" evidence="9">
    <location>
        <position position="88"/>
    </location>
    <ligand>
        <name>glycerol</name>
        <dbReference type="ChEBI" id="CHEBI:17754"/>
    </ligand>
</feature>
<dbReference type="GO" id="GO:0019563">
    <property type="term" value="P:glycerol catabolic process"/>
    <property type="evidence" value="ECO:0007669"/>
    <property type="project" value="UniProtKB-UniRule"/>
</dbReference>
<feature type="binding site" evidence="9">
    <location>
        <position position="21"/>
    </location>
    <ligand>
        <name>ADP</name>
        <dbReference type="ChEBI" id="CHEBI:456216"/>
    </ligand>
</feature>
<accession>A0A2V4U530</accession>
<evidence type="ECO:0000259" key="12">
    <source>
        <dbReference type="Pfam" id="PF02782"/>
    </source>
</evidence>
<feature type="binding site" evidence="9">
    <location>
        <position position="313"/>
    </location>
    <ligand>
        <name>ADP</name>
        <dbReference type="ChEBI" id="CHEBI:456216"/>
    </ligand>
</feature>
<keyword evidence="7 9" id="KW-0067">ATP-binding</keyword>
<comment type="caution">
    <text evidence="13">The sequence shown here is derived from an EMBL/GenBank/DDBJ whole genome shotgun (WGS) entry which is preliminary data.</text>
</comment>
<evidence type="ECO:0000256" key="3">
    <source>
        <dbReference type="ARBA" id="ARBA00022679"/>
    </source>
</evidence>
<evidence type="ECO:0000256" key="2">
    <source>
        <dbReference type="ARBA" id="ARBA00009156"/>
    </source>
</evidence>
<feature type="domain" description="Carbohydrate kinase FGGY C-terminal" evidence="12">
    <location>
        <begin position="265"/>
        <end position="453"/>
    </location>
</feature>
<comment type="catalytic activity">
    <reaction evidence="8 9">
        <text>glycerol + ATP = sn-glycerol 3-phosphate + ADP + H(+)</text>
        <dbReference type="Rhea" id="RHEA:21644"/>
        <dbReference type="ChEBI" id="CHEBI:15378"/>
        <dbReference type="ChEBI" id="CHEBI:17754"/>
        <dbReference type="ChEBI" id="CHEBI:30616"/>
        <dbReference type="ChEBI" id="CHEBI:57597"/>
        <dbReference type="ChEBI" id="CHEBI:456216"/>
        <dbReference type="EC" id="2.7.1.30"/>
    </reaction>
</comment>
<evidence type="ECO:0000256" key="4">
    <source>
        <dbReference type="ARBA" id="ARBA00022741"/>
    </source>
</evidence>
<evidence type="ECO:0000259" key="11">
    <source>
        <dbReference type="Pfam" id="PF00370"/>
    </source>
</evidence>
<dbReference type="InterPro" id="IPR018484">
    <property type="entry name" value="FGGY_N"/>
</dbReference>
<dbReference type="AlphaFoldDB" id="A0A2V4U530"/>
<gene>
    <name evidence="9" type="primary">glpK</name>
    <name evidence="13" type="ORF">C7410_108220</name>
</gene>
<dbReference type="InterPro" id="IPR005999">
    <property type="entry name" value="Glycerol_kin"/>
</dbReference>
<feature type="binding site" evidence="9">
    <location>
        <position position="17"/>
    </location>
    <ligand>
        <name>ATP</name>
        <dbReference type="ChEBI" id="CHEBI:30616"/>
    </ligand>
</feature>
<dbReference type="CDD" id="cd07786">
    <property type="entry name" value="FGGY_EcGK_like"/>
    <property type="match status" value="1"/>
</dbReference>
<feature type="domain" description="Carbohydrate kinase FGGY N-terminal" evidence="11">
    <location>
        <begin position="9"/>
        <end position="255"/>
    </location>
</feature>
<keyword evidence="5 9" id="KW-0418">Kinase</keyword>
<dbReference type="NCBIfam" id="NF000756">
    <property type="entry name" value="PRK00047.1"/>
    <property type="match status" value="1"/>
</dbReference>
<evidence type="ECO:0000256" key="9">
    <source>
        <dbReference type="HAMAP-Rule" id="MF_00186"/>
    </source>
</evidence>
<evidence type="ECO:0000256" key="7">
    <source>
        <dbReference type="ARBA" id="ARBA00022840"/>
    </source>
</evidence>
<evidence type="ECO:0000256" key="1">
    <source>
        <dbReference type="ARBA" id="ARBA00005190"/>
    </source>
</evidence>
<feature type="binding site" evidence="9">
    <location>
        <position position="248"/>
    </location>
    <ligand>
        <name>sn-glycerol 3-phosphate</name>
        <dbReference type="ChEBI" id="CHEBI:57597"/>
    </ligand>
</feature>
<dbReference type="PIRSF" id="PIRSF000538">
    <property type="entry name" value="GlpK"/>
    <property type="match status" value="1"/>
</dbReference>
<dbReference type="Gene3D" id="3.30.420.40">
    <property type="match status" value="2"/>
</dbReference>
<feature type="binding site" evidence="9">
    <location>
        <position position="414"/>
    </location>
    <ligand>
        <name>ADP</name>
        <dbReference type="ChEBI" id="CHEBI:456216"/>
    </ligand>
</feature>
<reference evidence="13 14" key="1">
    <citation type="submission" date="2018-06" db="EMBL/GenBank/DDBJ databases">
        <title>Genomic Encyclopedia of Type Strains, Phase IV (KMG-V): Genome sequencing to study the core and pangenomes of soil and plant-associated prokaryotes.</title>
        <authorList>
            <person name="Whitman W."/>
        </authorList>
    </citation>
    <scope>NUCLEOTIDE SEQUENCE [LARGE SCALE GENOMIC DNA]</scope>
    <source>
        <strain evidence="13 14">SRCL-318</strain>
    </source>
</reference>
<comment type="pathway">
    <text evidence="1 9">Polyol metabolism; glycerol degradation via glycerol kinase pathway; sn-glycerol 3-phosphate from glycerol: step 1/1.</text>
</comment>
<dbReference type="GO" id="GO:0005829">
    <property type="term" value="C:cytosol"/>
    <property type="evidence" value="ECO:0007669"/>
    <property type="project" value="TreeGrafter"/>
</dbReference>
<organism evidence="13 14">
    <name type="scientific">Paraburkholderia silvatlantica</name>
    <dbReference type="NCBI Taxonomy" id="321895"/>
    <lineage>
        <taxon>Bacteria</taxon>
        <taxon>Pseudomonadati</taxon>
        <taxon>Pseudomonadota</taxon>
        <taxon>Betaproteobacteria</taxon>
        <taxon>Burkholderiales</taxon>
        <taxon>Burkholderiaceae</taxon>
        <taxon>Paraburkholderia</taxon>
    </lineage>
</organism>
<dbReference type="EMBL" id="QJSQ01000008">
    <property type="protein sequence ID" value="PYE23320.1"/>
    <property type="molecule type" value="Genomic_DNA"/>
</dbReference>
<feature type="binding site" evidence="9">
    <location>
        <position position="139"/>
    </location>
    <ligand>
        <name>glycerol</name>
        <dbReference type="ChEBI" id="CHEBI:17754"/>
    </ligand>
</feature>